<dbReference type="InterPro" id="IPR012677">
    <property type="entry name" value="Nucleotide-bd_a/b_plait_sf"/>
</dbReference>
<evidence type="ECO:0000256" key="2">
    <source>
        <dbReference type="ARBA" id="ARBA00022980"/>
    </source>
</evidence>
<evidence type="ECO:0000256" key="3">
    <source>
        <dbReference type="ARBA" id="ARBA00023274"/>
    </source>
</evidence>
<dbReference type="PANTHER" id="PTHR12059:SF5">
    <property type="entry name" value="LARGE RIBOSOMAL SUBUNIT PROTEIN UL23M"/>
    <property type="match status" value="1"/>
</dbReference>
<evidence type="ECO:0000313" key="8">
    <source>
        <dbReference type="Proteomes" id="UP000815325"/>
    </source>
</evidence>
<proteinExistence type="inferred from homology"/>
<name>A0ABQ7H9V9_DUNSA</name>
<protein>
    <recommendedName>
        <fullName evidence="4">Large ribosomal subunit protein uL23c</fullName>
    </recommendedName>
    <alternativeName>
        <fullName evidence="5">Large ribosomal subunit protein uL23m</fullName>
    </alternativeName>
</protein>
<gene>
    <name evidence="7" type="ORF">DUNSADRAFT_10816</name>
</gene>
<sequence length="233" mass="26456">MMLGLLHSLHAGPQTGLLTTLQATPLLRTAEQLLGVGHCSSSASSMTSPPNPVSSHQYRQLHSSSETRRPVVAEPSGKEQGGGMNQSAKFMEPRPAETHPKPPFRRHPIYFPDLPLQILKRLSDQEFKQLKETGWLREVAFKTAPHVTKHEIKGFLESVYGMKVERVHTINYLGKRHQALSKGRMKEYRDDDWKKAYVIFAPPEGMQLPAPPPPERPLEMLHRIRKVQPPRRM</sequence>
<reference evidence="7" key="1">
    <citation type="submission" date="2017-08" db="EMBL/GenBank/DDBJ databases">
        <authorList>
            <person name="Polle J.E."/>
            <person name="Barry K."/>
            <person name="Cushman J."/>
            <person name="Schmutz J."/>
            <person name="Tran D."/>
            <person name="Hathwaick L.T."/>
            <person name="Yim W.C."/>
            <person name="Jenkins J."/>
            <person name="Mckie-Krisberg Z.M."/>
            <person name="Prochnik S."/>
            <person name="Lindquist E."/>
            <person name="Dockter R.B."/>
            <person name="Adam C."/>
            <person name="Molina H."/>
            <person name="Bunkerborg J."/>
            <person name="Jin E."/>
            <person name="Buchheim M."/>
            <person name="Magnuson J."/>
        </authorList>
    </citation>
    <scope>NUCLEOTIDE SEQUENCE</scope>
    <source>
        <strain evidence="7">CCAP 19/18</strain>
    </source>
</reference>
<evidence type="ECO:0000256" key="1">
    <source>
        <dbReference type="ARBA" id="ARBA00006700"/>
    </source>
</evidence>
<keyword evidence="8" id="KW-1185">Reference proteome</keyword>
<dbReference type="PANTHER" id="PTHR12059">
    <property type="entry name" value="RIBOSOMAL PROTEIN L23-RELATED"/>
    <property type="match status" value="1"/>
</dbReference>
<feature type="compositionally biased region" description="Polar residues" evidence="6">
    <location>
        <begin position="53"/>
        <end position="64"/>
    </location>
</feature>
<dbReference type="Pfam" id="PF00276">
    <property type="entry name" value="Ribosomal_L23"/>
    <property type="match status" value="1"/>
</dbReference>
<comment type="similarity">
    <text evidence="1">Belongs to the universal ribosomal protein uL23 family.</text>
</comment>
<keyword evidence="2" id="KW-0689">Ribosomal protein</keyword>
<dbReference type="InterPro" id="IPR013025">
    <property type="entry name" value="Ribosomal_uL23-like"/>
</dbReference>
<feature type="compositionally biased region" description="Basic and acidic residues" evidence="6">
    <location>
        <begin position="91"/>
        <end position="100"/>
    </location>
</feature>
<dbReference type="Gene3D" id="3.30.70.330">
    <property type="match status" value="1"/>
</dbReference>
<dbReference type="SUPFAM" id="SSF54189">
    <property type="entry name" value="Ribosomal proteins S24e, L23 and L15e"/>
    <property type="match status" value="1"/>
</dbReference>
<feature type="region of interest" description="Disordered" evidence="6">
    <location>
        <begin position="39"/>
        <end position="107"/>
    </location>
</feature>
<accession>A0ABQ7H9V9</accession>
<comment type="caution">
    <text evidence="7">The sequence shown here is derived from an EMBL/GenBank/DDBJ whole genome shotgun (WGS) entry which is preliminary data.</text>
</comment>
<evidence type="ECO:0000256" key="6">
    <source>
        <dbReference type="SAM" id="MobiDB-lite"/>
    </source>
</evidence>
<evidence type="ECO:0000256" key="4">
    <source>
        <dbReference type="ARBA" id="ARBA00035287"/>
    </source>
</evidence>
<evidence type="ECO:0000256" key="5">
    <source>
        <dbReference type="ARBA" id="ARBA00039977"/>
    </source>
</evidence>
<keyword evidence="3" id="KW-0687">Ribonucleoprotein</keyword>
<dbReference type="InterPro" id="IPR012678">
    <property type="entry name" value="Ribosomal_uL23/eL15/eS24_sf"/>
</dbReference>
<organism evidence="7 8">
    <name type="scientific">Dunaliella salina</name>
    <name type="common">Green alga</name>
    <name type="synonym">Protococcus salinus</name>
    <dbReference type="NCBI Taxonomy" id="3046"/>
    <lineage>
        <taxon>Eukaryota</taxon>
        <taxon>Viridiplantae</taxon>
        <taxon>Chlorophyta</taxon>
        <taxon>core chlorophytes</taxon>
        <taxon>Chlorophyceae</taxon>
        <taxon>CS clade</taxon>
        <taxon>Chlamydomonadales</taxon>
        <taxon>Dunaliellaceae</taxon>
        <taxon>Dunaliella</taxon>
    </lineage>
</organism>
<dbReference type="Proteomes" id="UP000815325">
    <property type="component" value="Unassembled WGS sequence"/>
</dbReference>
<dbReference type="EMBL" id="MU069439">
    <property type="protein sequence ID" value="KAF5843641.1"/>
    <property type="molecule type" value="Genomic_DNA"/>
</dbReference>
<evidence type="ECO:0000313" key="7">
    <source>
        <dbReference type="EMBL" id="KAF5843641.1"/>
    </source>
</evidence>